<dbReference type="AlphaFoldDB" id="A0A8H3X8Y5"/>
<evidence type="ECO:0000313" key="1">
    <source>
        <dbReference type="EMBL" id="KAF0434157.1"/>
    </source>
</evidence>
<sequence length="132" mass="14649">MLKIRIIATFITLFAFIFTYLHATPVRRADSKSAVAVLKKLNGTVKIEQLDKSDISVSGVFNKGFDDKNPENYFIDFDGSILVFSDLNITIVPPGTDPWNVTYPGDLNDVLGTLFTVKKHNKVIDQATVVKA</sequence>
<proteinExistence type="predicted"/>
<dbReference type="OrthoDB" id="2396538at2759"/>
<gene>
    <name evidence="1" type="ORF">F8M41_004929</name>
</gene>
<keyword evidence="2" id="KW-1185">Reference proteome</keyword>
<protein>
    <submittedName>
        <fullName evidence="1">Uncharacterized protein</fullName>
    </submittedName>
</protein>
<reference evidence="1 2" key="1">
    <citation type="journal article" date="2019" name="Environ. Microbiol.">
        <title>At the nexus of three kingdoms: the genome of the mycorrhizal fungus Gigaspora margarita provides insights into plant, endobacterial and fungal interactions.</title>
        <authorList>
            <person name="Venice F."/>
            <person name="Ghignone S."/>
            <person name="Salvioli di Fossalunga A."/>
            <person name="Amselem J."/>
            <person name="Novero M."/>
            <person name="Xianan X."/>
            <person name="Sedzielewska Toro K."/>
            <person name="Morin E."/>
            <person name="Lipzen A."/>
            <person name="Grigoriev I.V."/>
            <person name="Henrissat B."/>
            <person name="Martin F.M."/>
            <person name="Bonfante P."/>
        </authorList>
    </citation>
    <scope>NUCLEOTIDE SEQUENCE [LARGE SCALE GENOMIC DNA]</scope>
    <source>
        <strain evidence="1 2">BEG34</strain>
    </source>
</reference>
<dbReference type="EMBL" id="WTPW01001459">
    <property type="protein sequence ID" value="KAF0434157.1"/>
    <property type="molecule type" value="Genomic_DNA"/>
</dbReference>
<accession>A0A8H3X8Y5</accession>
<dbReference type="Proteomes" id="UP000439903">
    <property type="component" value="Unassembled WGS sequence"/>
</dbReference>
<name>A0A8H3X8Y5_GIGMA</name>
<comment type="caution">
    <text evidence="1">The sequence shown here is derived from an EMBL/GenBank/DDBJ whole genome shotgun (WGS) entry which is preliminary data.</text>
</comment>
<organism evidence="1 2">
    <name type="scientific">Gigaspora margarita</name>
    <dbReference type="NCBI Taxonomy" id="4874"/>
    <lineage>
        <taxon>Eukaryota</taxon>
        <taxon>Fungi</taxon>
        <taxon>Fungi incertae sedis</taxon>
        <taxon>Mucoromycota</taxon>
        <taxon>Glomeromycotina</taxon>
        <taxon>Glomeromycetes</taxon>
        <taxon>Diversisporales</taxon>
        <taxon>Gigasporaceae</taxon>
        <taxon>Gigaspora</taxon>
    </lineage>
</organism>
<evidence type="ECO:0000313" key="2">
    <source>
        <dbReference type="Proteomes" id="UP000439903"/>
    </source>
</evidence>